<sequence>MNNKDLDLGADGSLTTGNAMMNNDGVLVDDGTGSRTSVGAGAITVAGAGNSITVDAGAGTMEGLSNRDLDAADFGTTGRAATEEQLELVNQTASAGWNVTDADGNSANIGPNGQVSF</sequence>
<keyword evidence="3" id="KW-1185">Reference proteome</keyword>
<protein>
    <submittedName>
        <fullName evidence="2">Autotransporter adhesin</fullName>
    </submittedName>
</protein>
<feature type="region of interest" description="Disordered" evidence="1">
    <location>
        <begin position="97"/>
        <end position="117"/>
    </location>
</feature>
<organism evidence="2 3">
    <name type="scientific">Alcanivorax xiamenensis</name>
    <dbReference type="NCBI Taxonomy" id="1177156"/>
    <lineage>
        <taxon>Bacteria</taxon>
        <taxon>Pseudomonadati</taxon>
        <taxon>Pseudomonadota</taxon>
        <taxon>Gammaproteobacteria</taxon>
        <taxon>Oceanospirillales</taxon>
        <taxon>Alcanivoracaceae</taxon>
        <taxon>Alcanivorax</taxon>
    </lineage>
</organism>
<comment type="caution">
    <text evidence="2">The sequence shown here is derived from an EMBL/GenBank/DDBJ whole genome shotgun (WGS) entry which is preliminary data.</text>
</comment>
<name>A0ABQ6Y3I8_9GAMM</name>
<evidence type="ECO:0000313" key="3">
    <source>
        <dbReference type="Proteomes" id="UP000771797"/>
    </source>
</evidence>
<feature type="region of interest" description="Disordered" evidence="1">
    <location>
        <begin position="1"/>
        <end position="22"/>
    </location>
</feature>
<accession>A0ABQ6Y3I8</accession>
<evidence type="ECO:0000313" key="2">
    <source>
        <dbReference type="EMBL" id="KAF0803373.1"/>
    </source>
</evidence>
<dbReference type="RefSeq" id="WP_201303852.1">
    <property type="nucleotide sequence ID" value="NZ_AQPF01000052.1"/>
</dbReference>
<dbReference type="Proteomes" id="UP000771797">
    <property type="component" value="Unassembled WGS sequence"/>
</dbReference>
<proteinExistence type="predicted"/>
<dbReference type="EMBL" id="AQPF01000052">
    <property type="protein sequence ID" value="KAF0803373.1"/>
    <property type="molecule type" value="Genomic_DNA"/>
</dbReference>
<evidence type="ECO:0000256" key="1">
    <source>
        <dbReference type="SAM" id="MobiDB-lite"/>
    </source>
</evidence>
<gene>
    <name evidence="2" type="ORF">A6D6_03749</name>
</gene>
<reference evidence="2 3" key="1">
    <citation type="submission" date="2012-09" db="EMBL/GenBank/DDBJ databases">
        <title>Genome Sequence of alkane-degrading Bacterium Alcanivorax sp. 6-D-6.</title>
        <authorList>
            <person name="Lai Q."/>
            <person name="Shao Z."/>
        </authorList>
    </citation>
    <scope>NUCLEOTIDE SEQUENCE [LARGE SCALE GENOMIC DNA]</scope>
    <source>
        <strain evidence="2 3">6-D-6</strain>
    </source>
</reference>
<feature type="non-terminal residue" evidence="2">
    <location>
        <position position="117"/>
    </location>
</feature>